<proteinExistence type="inferred from homology"/>
<keyword evidence="1 7" id="KW-0444">Lipid biosynthesis</keyword>
<keyword evidence="4 7" id="KW-0677">Repeat</keyword>
<dbReference type="GO" id="GO:0009245">
    <property type="term" value="P:lipid A biosynthetic process"/>
    <property type="evidence" value="ECO:0007669"/>
    <property type="project" value="UniProtKB-UniRule"/>
</dbReference>
<dbReference type="CDD" id="cd03352">
    <property type="entry name" value="LbH_LpxD"/>
    <property type="match status" value="1"/>
</dbReference>
<dbReference type="Gene3D" id="3.40.1390.10">
    <property type="entry name" value="MurE/MurF, N-terminal domain"/>
    <property type="match status" value="1"/>
</dbReference>
<keyword evidence="2 7" id="KW-0441">Lipid A biosynthesis</keyword>
<feature type="domain" description="UDP-3-O-[3-hydroxymyristoyl] glucosamine N-acyltransferase non-repeat region" evidence="8">
    <location>
        <begin position="25"/>
        <end position="91"/>
    </location>
</feature>
<comment type="similarity">
    <text evidence="7">Belongs to the transferase hexapeptide repeat family. LpxD subfamily.</text>
</comment>
<comment type="catalytic activity">
    <reaction evidence="7">
        <text>a UDP-3-O-[(3R)-3-hydroxyacyl]-alpha-D-glucosamine + a (3R)-hydroxyacyl-[ACP] = a UDP-2-N,3-O-bis[(3R)-3-hydroxyacyl]-alpha-D-glucosamine + holo-[ACP] + H(+)</text>
        <dbReference type="Rhea" id="RHEA:53836"/>
        <dbReference type="Rhea" id="RHEA-COMP:9685"/>
        <dbReference type="Rhea" id="RHEA-COMP:9945"/>
        <dbReference type="ChEBI" id="CHEBI:15378"/>
        <dbReference type="ChEBI" id="CHEBI:64479"/>
        <dbReference type="ChEBI" id="CHEBI:78827"/>
        <dbReference type="ChEBI" id="CHEBI:137740"/>
        <dbReference type="ChEBI" id="CHEBI:137748"/>
        <dbReference type="EC" id="2.3.1.191"/>
    </reaction>
</comment>
<sequence>MGEDRGLSLRELAELLACELRGDPDARIHGVAPLQGAGAGQISFLANPRYRSYLDATDAGAVILRPADAEGYPGNVLLVKDPYLAYARVAEALYPPPPTAAGIHPTAVVDPAAEVDATAAVGPHCVVEAGVRLAAGVVVGAGCFIGRDTVLGIGTRLMPNVTLYHDTRIGNRVLIHSGAVIGGDGFGFANEHGRWVKIPQLGRVIIGDDVEVGANTTIDRGALEDTVIEEGVKLDNLIMVAHNVQIGAHSAAAGCVGIAGSARIGRHCTLAGGVGIVGHLEIADNVHVTGMSMVTHSLTEPGVYSSGTPLMDNRDWRKSSVRFKQLDDMARRLRELEKRLERLNTNEG</sequence>
<evidence type="ECO:0000256" key="7">
    <source>
        <dbReference type="HAMAP-Rule" id="MF_00523"/>
    </source>
</evidence>
<dbReference type="Gene3D" id="2.160.10.10">
    <property type="entry name" value="Hexapeptide repeat proteins"/>
    <property type="match status" value="1"/>
</dbReference>
<organism evidence="9 10">
    <name type="scientific">Thioalbus denitrificans</name>
    <dbReference type="NCBI Taxonomy" id="547122"/>
    <lineage>
        <taxon>Bacteria</taxon>
        <taxon>Pseudomonadati</taxon>
        <taxon>Pseudomonadota</taxon>
        <taxon>Gammaproteobacteria</taxon>
        <taxon>Chromatiales</taxon>
        <taxon>Ectothiorhodospiraceae</taxon>
        <taxon>Thioalbus</taxon>
    </lineage>
</organism>
<name>A0A369BT44_9GAMM</name>
<dbReference type="RefSeq" id="WP_245937320.1">
    <property type="nucleotide sequence ID" value="NZ_QPJY01000015.1"/>
</dbReference>
<dbReference type="InterPro" id="IPR001451">
    <property type="entry name" value="Hexapep"/>
</dbReference>
<dbReference type="GO" id="GO:0016410">
    <property type="term" value="F:N-acyltransferase activity"/>
    <property type="evidence" value="ECO:0007669"/>
    <property type="project" value="InterPro"/>
</dbReference>
<dbReference type="Pfam" id="PF04613">
    <property type="entry name" value="LpxD"/>
    <property type="match status" value="1"/>
</dbReference>
<evidence type="ECO:0000256" key="3">
    <source>
        <dbReference type="ARBA" id="ARBA00022679"/>
    </source>
</evidence>
<evidence type="ECO:0000313" key="10">
    <source>
        <dbReference type="Proteomes" id="UP000252707"/>
    </source>
</evidence>
<dbReference type="SUPFAM" id="SSF51161">
    <property type="entry name" value="Trimeric LpxA-like enzymes"/>
    <property type="match status" value="1"/>
</dbReference>
<dbReference type="InterPro" id="IPR020573">
    <property type="entry name" value="UDP_GlcNAc_AcTrfase_non-rep"/>
</dbReference>
<keyword evidence="3 7" id="KW-0808">Transferase</keyword>
<comment type="subunit">
    <text evidence="7">Homotrimer.</text>
</comment>
<dbReference type="NCBIfam" id="NF002060">
    <property type="entry name" value="PRK00892.1"/>
    <property type="match status" value="1"/>
</dbReference>
<dbReference type="GO" id="GO:0103118">
    <property type="term" value="F:UDP-3-O-[(3R)-3-hydroxyacyl]-glucosamine N-acyltransferase activity"/>
    <property type="evidence" value="ECO:0007669"/>
    <property type="project" value="UniProtKB-EC"/>
</dbReference>
<evidence type="ECO:0000313" key="9">
    <source>
        <dbReference type="EMBL" id="RCX24832.1"/>
    </source>
</evidence>
<protein>
    <recommendedName>
        <fullName evidence="7">UDP-3-O-acylglucosamine N-acyltransferase</fullName>
        <ecNumber evidence="7">2.3.1.191</ecNumber>
    </recommendedName>
</protein>
<feature type="active site" description="Proton acceptor" evidence="7">
    <location>
        <position position="242"/>
    </location>
</feature>
<dbReference type="EC" id="2.3.1.191" evidence="7"/>
<dbReference type="InterPro" id="IPR011004">
    <property type="entry name" value="Trimer_LpxA-like_sf"/>
</dbReference>
<accession>A0A369BT44</accession>
<evidence type="ECO:0000256" key="1">
    <source>
        <dbReference type="ARBA" id="ARBA00022516"/>
    </source>
</evidence>
<dbReference type="PROSITE" id="PS00101">
    <property type="entry name" value="HEXAPEP_TRANSFERASES"/>
    <property type="match status" value="1"/>
</dbReference>
<evidence type="ECO:0000256" key="5">
    <source>
        <dbReference type="ARBA" id="ARBA00023098"/>
    </source>
</evidence>
<dbReference type="Pfam" id="PF00132">
    <property type="entry name" value="Hexapep"/>
    <property type="match status" value="1"/>
</dbReference>
<gene>
    <name evidence="7" type="primary">lpxD</name>
    <name evidence="9" type="ORF">DFQ59_11552</name>
</gene>
<evidence type="ECO:0000256" key="2">
    <source>
        <dbReference type="ARBA" id="ARBA00022556"/>
    </source>
</evidence>
<evidence type="ECO:0000256" key="6">
    <source>
        <dbReference type="ARBA" id="ARBA00023315"/>
    </source>
</evidence>
<comment type="pathway">
    <text evidence="7">Bacterial outer membrane biogenesis; LPS lipid A biosynthesis.</text>
</comment>
<dbReference type="HAMAP" id="MF_00523">
    <property type="entry name" value="LpxD"/>
    <property type="match status" value="1"/>
</dbReference>
<comment type="caution">
    <text evidence="9">The sequence shown here is derived from an EMBL/GenBank/DDBJ whole genome shotgun (WGS) entry which is preliminary data.</text>
</comment>
<dbReference type="PANTHER" id="PTHR43378">
    <property type="entry name" value="UDP-3-O-ACYLGLUCOSAMINE N-ACYLTRANSFERASE"/>
    <property type="match status" value="1"/>
</dbReference>
<keyword evidence="5 7" id="KW-0443">Lipid metabolism</keyword>
<dbReference type="UniPathway" id="UPA00973"/>
<dbReference type="GO" id="GO:0016020">
    <property type="term" value="C:membrane"/>
    <property type="evidence" value="ECO:0007669"/>
    <property type="project" value="GOC"/>
</dbReference>
<dbReference type="AlphaFoldDB" id="A0A369BT44"/>
<evidence type="ECO:0000259" key="8">
    <source>
        <dbReference type="Pfam" id="PF04613"/>
    </source>
</evidence>
<keyword evidence="10" id="KW-1185">Reference proteome</keyword>
<keyword evidence="6 7" id="KW-0012">Acyltransferase</keyword>
<dbReference type="Proteomes" id="UP000252707">
    <property type="component" value="Unassembled WGS sequence"/>
</dbReference>
<dbReference type="InterPro" id="IPR007691">
    <property type="entry name" value="LpxD"/>
</dbReference>
<dbReference type="NCBIfam" id="TIGR01853">
    <property type="entry name" value="lipid_A_lpxD"/>
    <property type="match status" value="1"/>
</dbReference>
<reference evidence="9 10" key="1">
    <citation type="submission" date="2018-07" db="EMBL/GenBank/DDBJ databases">
        <title>Genomic Encyclopedia of Type Strains, Phase IV (KMG-IV): sequencing the most valuable type-strain genomes for metagenomic binning, comparative biology and taxonomic classification.</title>
        <authorList>
            <person name="Goeker M."/>
        </authorList>
    </citation>
    <scope>NUCLEOTIDE SEQUENCE [LARGE SCALE GENOMIC DNA]</scope>
    <source>
        <strain evidence="9 10">DSM 26407</strain>
    </source>
</reference>
<dbReference type="EMBL" id="QPJY01000015">
    <property type="protein sequence ID" value="RCX24832.1"/>
    <property type="molecule type" value="Genomic_DNA"/>
</dbReference>
<dbReference type="Gene3D" id="1.20.5.170">
    <property type="match status" value="1"/>
</dbReference>
<comment type="function">
    <text evidence="7">Catalyzes the N-acylation of UDP-3-O-acylglucosamine using 3-hydroxyacyl-ACP as the acyl donor. Is involved in the biosynthesis of lipid A, a phosphorylated glycolipid that anchors the lipopolysaccharide to the outer membrane of the cell.</text>
</comment>
<evidence type="ECO:0000256" key="4">
    <source>
        <dbReference type="ARBA" id="ARBA00022737"/>
    </source>
</evidence>
<dbReference type="PANTHER" id="PTHR43378:SF2">
    <property type="entry name" value="UDP-3-O-ACYLGLUCOSAMINE N-ACYLTRANSFERASE 1, MITOCHONDRIAL-RELATED"/>
    <property type="match status" value="1"/>
</dbReference>
<dbReference type="InterPro" id="IPR018357">
    <property type="entry name" value="Hexapep_transf_CS"/>
</dbReference>